<feature type="chain" id="PRO_5045090176" evidence="1">
    <location>
        <begin position="22"/>
        <end position="695"/>
    </location>
</feature>
<sequence>MLMKKIPSYLCLACLATQVQAATLTLTAGDTHQMRELQKREPLIIHLKKQNYQIQVLEQDGQCPPPTRQKFEFNTPLYVGCNTPGLFHAKIRFPGEYSFIYDEHNHTIKVKRQPITTDKDRFTRPLPDVQCPVYTNKPVPIDLGNMFADGTVLRDAFSHQVVKVKDRHVLVTPSPESHGLVLLEPADRAVDESREEHHSFVWRNANIYFVLIDRFANGDKSNDHAYGRHSDGKDEIGTFHGGDLQGVINHLDYIKSLGTDAIWLSSIVEQIHGFVGGGKRGSFPFYGYHGYWARDFTKIDANLGTETTLKTMVDEAHKRGIKVLLDVVLNHAGYATLSDLQEEKVRVAPDTSLLPERWGDWQPKNGENWHTFNQLIDYKSKNWSQWWGGDWVRASLLGYPQSGSTDQTLSLSGLPDFLTESEKHVTPPEWLLHNPGTRVVTKKGYTVSDYLIEWQSDWVKRFGIDGFRVDTVKHVNGDVWKRLKSAATVKLRQFHQARHDNVTRPFWMMGEVWGMGPSKSPDYNNGFDALLNFDFQHSVAKGAACLSYMDDIYRFYSDSLHENNKLNPVSYISSHDTELFFSRYLNFDMQKGVAAALLLSPGAVQVFYGDEVARDIGPYPKDDFQQGTRSDMVWNLDEKRQSLLHFWRTLGQFRHRHPSVGSGIHLNLPNKGAYVFSRTSGKDKVVVAYFGHYQK</sequence>
<dbReference type="InterPro" id="IPR014635">
    <property type="entry name" value="A_amylase_MalS"/>
</dbReference>
<dbReference type="EC" id="3.2.1.1" evidence="3"/>
<organism evidence="3 4">
    <name type="scientific">Vibrio tritonius</name>
    <dbReference type="NCBI Taxonomy" id="1435069"/>
    <lineage>
        <taxon>Bacteria</taxon>
        <taxon>Pseudomonadati</taxon>
        <taxon>Pseudomonadota</taxon>
        <taxon>Gammaproteobacteria</taxon>
        <taxon>Vibrionales</taxon>
        <taxon>Vibrionaceae</taxon>
        <taxon>Vibrio</taxon>
    </lineage>
</organism>
<gene>
    <name evidence="3" type="ORF">LDJ79_02480</name>
</gene>
<dbReference type="PIRSF" id="PIRSF036917">
    <property type="entry name" value="Alph_amls_MalS"/>
    <property type="match status" value="1"/>
</dbReference>
<dbReference type="SMART" id="SM00642">
    <property type="entry name" value="Aamy"/>
    <property type="match status" value="1"/>
</dbReference>
<feature type="domain" description="Glycosyl hydrolase family 13 catalytic" evidence="2">
    <location>
        <begin position="209"/>
        <end position="654"/>
    </location>
</feature>
<dbReference type="Pfam" id="PF00128">
    <property type="entry name" value="Alpha-amylase"/>
    <property type="match status" value="2"/>
</dbReference>
<evidence type="ECO:0000259" key="2">
    <source>
        <dbReference type="SMART" id="SM00642"/>
    </source>
</evidence>
<dbReference type="Gene3D" id="3.20.20.80">
    <property type="entry name" value="Glycosidases"/>
    <property type="match status" value="2"/>
</dbReference>
<protein>
    <submittedName>
        <fullName evidence="3">Alpha-amylase</fullName>
        <ecNumber evidence="3">3.2.1.1</ecNumber>
    </submittedName>
</protein>
<keyword evidence="3" id="KW-0326">Glycosidase</keyword>
<feature type="signal peptide" evidence="1">
    <location>
        <begin position="1"/>
        <end position="21"/>
    </location>
</feature>
<dbReference type="EMBL" id="JAIWIU010000013">
    <property type="protein sequence ID" value="MCA2014959.1"/>
    <property type="molecule type" value="Genomic_DNA"/>
</dbReference>
<dbReference type="PANTHER" id="PTHR10357">
    <property type="entry name" value="ALPHA-AMYLASE FAMILY MEMBER"/>
    <property type="match status" value="1"/>
</dbReference>
<dbReference type="InterPro" id="IPR006047">
    <property type="entry name" value="GH13_cat_dom"/>
</dbReference>
<accession>A0ABS7YKH0</accession>
<keyword evidence="4" id="KW-1185">Reference proteome</keyword>
<comment type="caution">
    <text evidence="3">The sequence shown here is derived from an EMBL/GenBank/DDBJ whole genome shotgun (WGS) entry which is preliminary data.</text>
</comment>
<name>A0ABS7YKH0_9VIBR</name>
<evidence type="ECO:0000313" key="3">
    <source>
        <dbReference type="EMBL" id="MCA2014959.1"/>
    </source>
</evidence>
<reference evidence="4" key="1">
    <citation type="submission" date="2023-07" db="EMBL/GenBank/DDBJ databases">
        <title>Molecular identification of indigenous halophilic bacteria isolated from red sea cost, biodegradation of synthetic dyes and assessment of degraded metabolite toxicity.</title>
        <authorList>
            <person name="Chaieb K."/>
            <person name="Altayb H.N."/>
        </authorList>
    </citation>
    <scope>NUCLEOTIDE SEQUENCE [LARGE SCALE GENOMIC DNA]</scope>
    <source>
        <strain evidence="4">K20</strain>
    </source>
</reference>
<dbReference type="GO" id="GO:0004556">
    <property type="term" value="F:alpha-amylase activity"/>
    <property type="evidence" value="ECO:0007669"/>
    <property type="project" value="UniProtKB-EC"/>
</dbReference>
<dbReference type="NCBIfam" id="NF007051">
    <property type="entry name" value="PRK09505.1-1"/>
    <property type="match status" value="1"/>
</dbReference>
<dbReference type="SUPFAM" id="SSF51445">
    <property type="entry name" value="(Trans)glycosidases"/>
    <property type="match status" value="1"/>
</dbReference>
<dbReference type="InterPro" id="IPR017853">
    <property type="entry name" value="GH"/>
</dbReference>
<dbReference type="Proteomes" id="UP001199044">
    <property type="component" value="Unassembled WGS sequence"/>
</dbReference>
<proteinExistence type="predicted"/>
<evidence type="ECO:0000313" key="4">
    <source>
        <dbReference type="Proteomes" id="UP001199044"/>
    </source>
</evidence>
<keyword evidence="1" id="KW-0732">Signal</keyword>
<dbReference type="PANTHER" id="PTHR10357:SF209">
    <property type="entry name" value="PERIPLASMIC ALPHA-AMYLASE"/>
    <property type="match status" value="1"/>
</dbReference>
<keyword evidence="3" id="KW-0378">Hydrolase</keyword>
<evidence type="ECO:0000256" key="1">
    <source>
        <dbReference type="SAM" id="SignalP"/>
    </source>
</evidence>